<dbReference type="NCBIfam" id="TIGR00252">
    <property type="entry name" value="YraN family protein"/>
    <property type="match status" value="1"/>
</dbReference>
<dbReference type="GO" id="GO:0003676">
    <property type="term" value="F:nucleic acid binding"/>
    <property type="evidence" value="ECO:0007669"/>
    <property type="project" value="InterPro"/>
</dbReference>
<dbReference type="HAMAP" id="MF_00048">
    <property type="entry name" value="UPF0102"/>
    <property type="match status" value="1"/>
</dbReference>
<dbReference type="AlphaFoldDB" id="A0AAE4FW65"/>
<comment type="similarity">
    <text evidence="1 2">Belongs to the UPF0102 family.</text>
</comment>
<name>A0AAE4FW65_9CYAN</name>
<evidence type="ECO:0000313" key="3">
    <source>
        <dbReference type="EMBL" id="MDS3862176.1"/>
    </source>
</evidence>
<organism evidence="3 4">
    <name type="scientific">Pseudocalidococcus azoricus BACA0444</name>
    <dbReference type="NCBI Taxonomy" id="2918990"/>
    <lineage>
        <taxon>Bacteria</taxon>
        <taxon>Bacillati</taxon>
        <taxon>Cyanobacteriota</taxon>
        <taxon>Cyanophyceae</taxon>
        <taxon>Acaryochloridales</taxon>
        <taxon>Thermosynechococcaceae</taxon>
        <taxon>Pseudocalidococcus</taxon>
        <taxon>Pseudocalidococcus azoricus</taxon>
    </lineage>
</organism>
<dbReference type="CDD" id="cd20736">
    <property type="entry name" value="PoNe_Nuclease"/>
    <property type="match status" value="1"/>
</dbReference>
<dbReference type="EMBL" id="JAVMIP010000023">
    <property type="protein sequence ID" value="MDS3862176.1"/>
    <property type="molecule type" value="Genomic_DNA"/>
</dbReference>
<dbReference type="Gene3D" id="3.40.1350.10">
    <property type="match status" value="1"/>
</dbReference>
<sequence>MGKKIGQIGEQVLSQWLIAQAWQILAQNWHCSWGELDLIAQTPAGVVAFIEVKTRQSQSLDQGGLMAITPAKQRKIIHTAQLFLEQYPDYAALPCRFDVALVQYQSITNTQNFHLPLPTPGLEFLGQRGPYRFFLLDYLTDAFTP</sequence>
<dbReference type="InterPro" id="IPR011856">
    <property type="entry name" value="tRNA_endonuc-like_dom_sf"/>
</dbReference>
<dbReference type="SUPFAM" id="SSF52980">
    <property type="entry name" value="Restriction endonuclease-like"/>
    <property type="match status" value="1"/>
</dbReference>
<keyword evidence="4" id="KW-1185">Reference proteome</keyword>
<accession>A0AAE4FW65</accession>
<evidence type="ECO:0000313" key="4">
    <source>
        <dbReference type="Proteomes" id="UP001268256"/>
    </source>
</evidence>
<dbReference type="InterPro" id="IPR003509">
    <property type="entry name" value="UPF0102_YraN-like"/>
</dbReference>
<dbReference type="RefSeq" id="WP_322879388.1">
    <property type="nucleotide sequence ID" value="NZ_JAVMIP010000023.1"/>
</dbReference>
<dbReference type="InterPro" id="IPR011335">
    <property type="entry name" value="Restrct_endonuc-II-like"/>
</dbReference>
<dbReference type="Pfam" id="PF02021">
    <property type="entry name" value="UPF0102"/>
    <property type="match status" value="1"/>
</dbReference>
<dbReference type="PANTHER" id="PTHR34039">
    <property type="entry name" value="UPF0102 PROTEIN YRAN"/>
    <property type="match status" value="1"/>
</dbReference>
<dbReference type="Proteomes" id="UP001268256">
    <property type="component" value="Unassembled WGS sequence"/>
</dbReference>
<comment type="caution">
    <text evidence="3">The sequence shown here is derived from an EMBL/GenBank/DDBJ whole genome shotgun (WGS) entry which is preliminary data.</text>
</comment>
<evidence type="ECO:0000256" key="2">
    <source>
        <dbReference type="HAMAP-Rule" id="MF_00048"/>
    </source>
</evidence>
<gene>
    <name evidence="3" type="ORF">RIF25_15345</name>
</gene>
<evidence type="ECO:0000256" key="1">
    <source>
        <dbReference type="ARBA" id="ARBA00006738"/>
    </source>
</evidence>
<reference evidence="4" key="1">
    <citation type="submission" date="2023-07" db="EMBL/GenBank/DDBJ databases">
        <authorList>
            <person name="Luz R."/>
            <person name="Cordeiro R."/>
            <person name="Fonseca A."/>
            <person name="Goncalves V."/>
        </authorList>
    </citation>
    <scope>NUCLEOTIDE SEQUENCE [LARGE SCALE GENOMIC DNA]</scope>
    <source>
        <strain evidence="4">BACA0444</strain>
    </source>
</reference>
<proteinExistence type="inferred from homology"/>
<protein>
    <recommendedName>
        <fullName evidence="2">UPF0102 protein RIF25_15345</fullName>
    </recommendedName>
</protein>
<dbReference type="PANTHER" id="PTHR34039:SF1">
    <property type="entry name" value="UPF0102 PROTEIN YRAN"/>
    <property type="match status" value="1"/>
</dbReference>